<reference evidence="1 2" key="1">
    <citation type="submission" date="2016-10" db="EMBL/GenBank/DDBJ databases">
        <authorList>
            <person name="de Groot N.N."/>
        </authorList>
    </citation>
    <scope>NUCLEOTIDE SEQUENCE [LARGE SCALE GENOMIC DNA]</scope>
    <source>
        <strain evidence="1 2">OK461</strain>
    </source>
</reference>
<sequence>MTPHLVEQETNWGQLSERLRQVQLVGSDQTPIPMRGWFRNGFGDIVELSLNFARDYTRIMLVANGYPGYSSRRHLANRP</sequence>
<gene>
    <name evidence="1" type="ORF">SAMN02787118_14523</name>
</gene>
<proteinExistence type="predicted"/>
<dbReference type="EMBL" id="FONR01000045">
    <property type="protein sequence ID" value="SFH11089.1"/>
    <property type="molecule type" value="Genomic_DNA"/>
</dbReference>
<dbReference type="RefSeq" id="WP_075033637.1">
    <property type="nucleotide sequence ID" value="NZ_FONR01000045.1"/>
</dbReference>
<protein>
    <submittedName>
        <fullName evidence="1">Uncharacterized protein</fullName>
    </submittedName>
</protein>
<dbReference type="AlphaFoldDB" id="A0A1I2XDL6"/>
<name>A0A1I2XDL6_9ACTN</name>
<organism evidence="1 2">
    <name type="scientific">Streptomyces mirabilis</name>
    <dbReference type="NCBI Taxonomy" id="68239"/>
    <lineage>
        <taxon>Bacteria</taxon>
        <taxon>Bacillati</taxon>
        <taxon>Actinomycetota</taxon>
        <taxon>Actinomycetes</taxon>
        <taxon>Kitasatosporales</taxon>
        <taxon>Streptomycetaceae</taxon>
        <taxon>Streptomyces</taxon>
    </lineage>
</organism>
<accession>A0A1I2XDL6</accession>
<dbReference type="Proteomes" id="UP000181942">
    <property type="component" value="Unassembled WGS sequence"/>
</dbReference>
<evidence type="ECO:0000313" key="1">
    <source>
        <dbReference type="EMBL" id="SFH11089.1"/>
    </source>
</evidence>
<evidence type="ECO:0000313" key="2">
    <source>
        <dbReference type="Proteomes" id="UP000181942"/>
    </source>
</evidence>